<protein>
    <submittedName>
        <fullName evidence="2">Uncharacterized protein</fullName>
    </submittedName>
</protein>
<evidence type="ECO:0000313" key="3">
    <source>
        <dbReference type="Proteomes" id="UP000489600"/>
    </source>
</evidence>
<reference evidence="2" key="1">
    <citation type="submission" date="2019-07" db="EMBL/GenBank/DDBJ databases">
        <authorList>
            <person name="Dittberner H."/>
        </authorList>
    </citation>
    <scope>NUCLEOTIDE SEQUENCE [LARGE SCALE GENOMIC DNA]</scope>
</reference>
<proteinExistence type="predicted"/>
<sequence>MALRLRRSSSRVGYLSQEPPPHSKPRWFPSDEVPPTRLSSPLEAAISSVSGSRFSAGVVTGESLHSDLSDSSFGIFMASRFAVLSILSPKALGLTASNSHLRMILCPVPREPPEPPIPPDPPPFSCLSILDSHMHYCTAFLANLGMSLPSSLKSFSSTSSVERPLSLHYASFQHCTLPSSLSSIRGVD</sequence>
<dbReference type="AlphaFoldDB" id="A0A565C8A0"/>
<evidence type="ECO:0000256" key="1">
    <source>
        <dbReference type="SAM" id="MobiDB-lite"/>
    </source>
</evidence>
<organism evidence="2 3">
    <name type="scientific">Arabis nemorensis</name>
    <dbReference type="NCBI Taxonomy" id="586526"/>
    <lineage>
        <taxon>Eukaryota</taxon>
        <taxon>Viridiplantae</taxon>
        <taxon>Streptophyta</taxon>
        <taxon>Embryophyta</taxon>
        <taxon>Tracheophyta</taxon>
        <taxon>Spermatophyta</taxon>
        <taxon>Magnoliopsida</taxon>
        <taxon>eudicotyledons</taxon>
        <taxon>Gunneridae</taxon>
        <taxon>Pentapetalae</taxon>
        <taxon>rosids</taxon>
        <taxon>malvids</taxon>
        <taxon>Brassicales</taxon>
        <taxon>Brassicaceae</taxon>
        <taxon>Arabideae</taxon>
        <taxon>Arabis</taxon>
    </lineage>
</organism>
<feature type="region of interest" description="Disordered" evidence="1">
    <location>
        <begin position="1"/>
        <end position="33"/>
    </location>
</feature>
<keyword evidence="3" id="KW-1185">Reference proteome</keyword>
<gene>
    <name evidence="2" type="ORF">ANE_LOCUS20316</name>
</gene>
<comment type="caution">
    <text evidence="2">The sequence shown here is derived from an EMBL/GenBank/DDBJ whole genome shotgun (WGS) entry which is preliminary data.</text>
</comment>
<name>A0A565C8A0_9BRAS</name>
<evidence type="ECO:0000313" key="2">
    <source>
        <dbReference type="EMBL" id="VVB09872.1"/>
    </source>
</evidence>
<accession>A0A565C8A0</accession>
<dbReference type="Proteomes" id="UP000489600">
    <property type="component" value="Unassembled WGS sequence"/>
</dbReference>
<dbReference type="EMBL" id="CABITT030000007">
    <property type="protein sequence ID" value="VVB09872.1"/>
    <property type="molecule type" value="Genomic_DNA"/>
</dbReference>